<dbReference type="AlphaFoldDB" id="A0A2B9PUN8"/>
<organism evidence="1 2">
    <name type="scientific">Bacillus cereus</name>
    <dbReference type="NCBI Taxonomy" id="1396"/>
    <lineage>
        <taxon>Bacteria</taxon>
        <taxon>Bacillati</taxon>
        <taxon>Bacillota</taxon>
        <taxon>Bacilli</taxon>
        <taxon>Bacillales</taxon>
        <taxon>Bacillaceae</taxon>
        <taxon>Bacillus</taxon>
        <taxon>Bacillus cereus group</taxon>
    </lineage>
</organism>
<dbReference type="EMBL" id="NUIL01000024">
    <property type="protein sequence ID" value="PGO26403.1"/>
    <property type="molecule type" value="Genomic_DNA"/>
</dbReference>
<comment type="caution">
    <text evidence="1">The sequence shown here is derived from an EMBL/GenBank/DDBJ whole genome shotgun (WGS) entry which is preliminary data.</text>
</comment>
<name>A0A2B9PUN8_BACCE</name>
<reference evidence="1 2" key="1">
    <citation type="submission" date="2017-09" db="EMBL/GenBank/DDBJ databases">
        <title>Large-scale bioinformatics analysis of Bacillus genomes uncovers conserved roles of natural products in bacterial physiology.</title>
        <authorList>
            <consortium name="Agbiome Team Llc"/>
            <person name="Bleich R.M."/>
            <person name="Grubbs K.J."/>
            <person name="Santa Maria K.C."/>
            <person name="Allen S.E."/>
            <person name="Farag S."/>
            <person name="Shank E.A."/>
            <person name="Bowers A."/>
        </authorList>
    </citation>
    <scope>NUCLEOTIDE SEQUENCE [LARGE SCALE GENOMIC DNA]</scope>
    <source>
        <strain evidence="1 2">AFS050027</strain>
    </source>
</reference>
<evidence type="ECO:0000313" key="1">
    <source>
        <dbReference type="EMBL" id="PGO26403.1"/>
    </source>
</evidence>
<sequence>MDFTMKNVNRLSKKYNASLVLVAKKWVELSKLEIAMVFSTKGVVDWWSKSESFPYKIEGTIYKQSSVLRAIDSERKITGNKVIFDKWFQAEYPRYGIREQSYNLFEDKILTLLQIIDEC</sequence>
<dbReference type="Proteomes" id="UP000223777">
    <property type="component" value="Unassembled WGS sequence"/>
</dbReference>
<dbReference type="RefSeq" id="WP_098765287.1">
    <property type="nucleotide sequence ID" value="NZ_NUIL01000024.1"/>
</dbReference>
<proteinExistence type="predicted"/>
<gene>
    <name evidence="1" type="ORF">CN984_17690</name>
</gene>
<protein>
    <submittedName>
        <fullName evidence="1">Uncharacterized protein</fullName>
    </submittedName>
</protein>
<evidence type="ECO:0000313" key="2">
    <source>
        <dbReference type="Proteomes" id="UP000223777"/>
    </source>
</evidence>
<accession>A0A2B9PUN8</accession>